<keyword evidence="3" id="KW-1185">Reference proteome</keyword>
<protein>
    <recommendedName>
        <fullName evidence="1">TniQ domain-containing protein</fullName>
    </recommendedName>
</protein>
<dbReference type="Pfam" id="PF06527">
    <property type="entry name" value="TniQ"/>
    <property type="match status" value="1"/>
</dbReference>
<accession>A0ABQ6HCV1</accession>
<comment type="caution">
    <text evidence="2">The sequence shown here is derived from an EMBL/GenBank/DDBJ whole genome shotgun (WGS) entry which is preliminary data.</text>
</comment>
<name>A0ABQ6HCV1_9GAMM</name>
<evidence type="ECO:0000313" key="3">
    <source>
        <dbReference type="Proteomes" id="UP001157134"/>
    </source>
</evidence>
<dbReference type="RefSeq" id="WP_284295855.1">
    <property type="nucleotide sequence ID" value="NZ_BSSV01000001.1"/>
</dbReference>
<reference evidence="2 3" key="1">
    <citation type="submission" date="2023-03" db="EMBL/GenBank/DDBJ databases">
        <title>Thalassotalea loyana LMG 22536T draft genome sequence.</title>
        <authorList>
            <person name="Sawabe T."/>
        </authorList>
    </citation>
    <scope>NUCLEOTIDE SEQUENCE [LARGE SCALE GENOMIC DNA]</scope>
    <source>
        <strain evidence="2 3">LMG 22536</strain>
    </source>
</reference>
<organism evidence="2 3">
    <name type="scientific">Thalassotalea loyana</name>
    <dbReference type="NCBI Taxonomy" id="280483"/>
    <lineage>
        <taxon>Bacteria</taxon>
        <taxon>Pseudomonadati</taxon>
        <taxon>Pseudomonadota</taxon>
        <taxon>Gammaproteobacteria</taxon>
        <taxon>Alteromonadales</taxon>
        <taxon>Colwelliaceae</taxon>
        <taxon>Thalassotalea</taxon>
    </lineage>
</organism>
<dbReference type="InterPro" id="IPR009492">
    <property type="entry name" value="TniQ"/>
</dbReference>
<sequence length="586" mass="67482">MLLIRPYPKATDTLPNYLLRLTAANGYKNAMQLLRDERCLLSNNRLPGKKTFFGDFDLDRVAMLANIETIQLRELIFTHTFSTRCLGFEQEFLTKTINFSNVRICPYCYQEQQSIPFSNSLLAKTFCCKHGTPLIDMHPDTGRKLTWATHYLWRDAPTWIPQIHPIDIGEAELAINEQLEKLTRSSLVIADKVLDLAEYCDLLEFFARFHQVAFGSSFTTKYELNSSHNFYAPAHWYIAEWPERYFELLNYFESHPMASSRITGVRKCFRDLYDDLYRPENKRSTAYKLLKSGFEQYLKEHYSNGLLMSSLSIVSDEVKTESNYISKEQVAKILGCRVSRVNLYVREGLLSVSKTLANGTDLFKRTNILDFKNKLTNCLSLEQCAAYLSISIYHARQLFRAGIIQALLHPTESNRDWLIERSEADKLVTQLIASACKNVRGNRHAVKRYTFSKVNFANLIKSMLSGEIEYSYKPDKKKPNSLMQFIPNLDDTDEPSQLFVSPSEAIKLLNTNKNAIYDFIKLGYLKAEKINVKRTPRPVKMISKASIANFKSHYLLRDQLNSPIANYKKLSGPNIDGCCVNLFSKL</sequence>
<evidence type="ECO:0000259" key="1">
    <source>
        <dbReference type="Pfam" id="PF06527"/>
    </source>
</evidence>
<dbReference type="EMBL" id="BSSV01000001">
    <property type="protein sequence ID" value="GLX84306.1"/>
    <property type="molecule type" value="Genomic_DNA"/>
</dbReference>
<feature type="domain" description="TniQ" evidence="1">
    <location>
        <begin position="4"/>
        <end position="134"/>
    </location>
</feature>
<dbReference type="Proteomes" id="UP001157134">
    <property type="component" value="Unassembled WGS sequence"/>
</dbReference>
<gene>
    <name evidence="2" type="ORF">tloyanaT_05580</name>
</gene>
<evidence type="ECO:0000313" key="2">
    <source>
        <dbReference type="EMBL" id="GLX84306.1"/>
    </source>
</evidence>
<proteinExistence type="predicted"/>